<feature type="compositionally biased region" description="Basic and acidic residues" evidence="5">
    <location>
        <begin position="289"/>
        <end position="301"/>
    </location>
</feature>
<gene>
    <name evidence="7" type="ORF">NTJ_02271</name>
</gene>
<proteinExistence type="inferred from homology"/>
<feature type="region of interest" description="Disordered" evidence="5">
    <location>
        <begin position="267"/>
        <end position="336"/>
    </location>
</feature>
<evidence type="ECO:0000259" key="6">
    <source>
        <dbReference type="Pfam" id="PF06886"/>
    </source>
</evidence>
<keyword evidence="3" id="KW-0963">Cytoplasm</keyword>
<sequence length="566" mass="63339">MDTNMSDKFECRAPQLYEELPLRAQLALEEDLDEFFDVMQTPEKAERTPEEFFTPLVGQSAQTPGKPSQTSSLGGVKDLSVIAEEESEPVQTVVPVNDEPKPRVILAARRRSGPASNSHVRDEVDHLARRMFEGITLDAAPSPKHHPMVTRLDVAKHTPKLTLRNRQILKRKTVNDSSPPEKYICLAEKIHHFFKDTPPRFKGSSQNQPNQSGTKKNLFSNVKLTVPISPHLITKERCRSPSPTPVADESFKPEVHPYNPKIFTAPDAIARPAPKPPTVPQPFNIKGVVKKDGPPPKEETFAFKANPVPPSCRSSTSSSTSSSSAPRASSAAGASGSVRISNRMISLRRATEKLSSVDEKVPPTIESHKGVYHSGNNGKFTVKRTKSAERDKIVHQHKDDQQDEFFVFKAQPVPASCYNPRFSVSSRTSTSSKRSSTVSLERRVRYPSSKPETDVKKHVCGPSSDHYTFKAKPPTVLFKSPFKVKKANIPLTEVTDFVLNTERRAKEREEYDRRIEEQRMAEEMARKQADAARAISEKEDLIRLRQSLVPKAQPLPHFISKTPKKK</sequence>
<comment type="similarity">
    <text evidence="2">Belongs to the TPX2 family.</text>
</comment>
<organism evidence="7 8">
    <name type="scientific">Nesidiocoris tenuis</name>
    <dbReference type="NCBI Taxonomy" id="355587"/>
    <lineage>
        <taxon>Eukaryota</taxon>
        <taxon>Metazoa</taxon>
        <taxon>Ecdysozoa</taxon>
        <taxon>Arthropoda</taxon>
        <taxon>Hexapoda</taxon>
        <taxon>Insecta</taxon>
        <taxon>Pterygota</taxon>
        <taxon>Neoptera</taxon>
        <taxon>Paraneoptera</taxon>
        <taxon>Hemiptera</taxon>
        <taxon>Heteroptera</taxon>
        <taxon>Panheteroptera</taxon>
        <taxon>Cimicomorpha</taxon>
        <taxon>Miridae</taxon>
        <taxon>Dicyphina</taxon>
        <taxon>Nesidiocoris</taxon>
    </lineage>
</organism>
<feature type="region of interest" description="Disordered" evidence="5">
    <location>
        <begin position="43"/>
        <end position="74"/>
    </location>
</feature>
<evidence type="ECO:0000313" key="8">
    <source>
        <dbReference type="Proteomes" id="UP001307889"/>
    </source>
</evidence>
<dbReference type="Proteomes" id="UP001307889">
    <property type="component" value="Chromosome 1"/>
</dbReference>
<dbReference type="EMBL" id="AP028909">
    <property type="protein sequence ID" value="BES89464.1"/>
    <property type="molecule type" value="Genomic_DNA"/>
</dbReference>
<reference evidence="7 8" key="1">
    <citation type="submission" date="2023-09" db="EMBL/GenBank/DDBJ databases">
        <title>Nesidiocoris tenuis whole genome shotgun sequence.</title>
        <authorList>
            <person name="Shibata T."/>
            <person name="Shimoda M."/>
            <person name="Kobayashi T."/>
            <person name="Uehara T."/>
        </authorList>
    </citation>
    <scope>NUCLEOTIDE SEQUENCE [LARGE SCALE GENOMIC DNA]</scope>
    <source>
        <strain evidence="7 8">Japan</strain>
    </source>
</reference>
<protein>
    <recommendedName>
        <fullName evidence="6">TPX2 C-terminal domain-containing protein</fullName>
    </recommendedName>
</protein>
<name>A0ABN7ADN2_9HEMI</name>
<accession>A0ABN7ADN2</accession>
<comment type="subcellular location">
    <subcellularLocation>
        <location evidence="1">Cytoplasm</location>
        <location evidence="1">Cytoskeleton</location>
    </subcellularLocation>
</comment>
<dbReference type="InterPro" id="IPR027329">
    <property type="entry name" value="TPX2_C"/>
</dbReference>
<feature type="compositionally biased region" description="Polar residues" evidence="5">
    <location>
        <begin position="203"/>
        <end position="220"/>
    </location>
</feature>
<feature type="compositionally biased region" description="Polar residues" evidence="5">
    <location>
        <begin position="57"/>
        <end position="73"/>
    </location>
</feature>
<keyword evidence="8" id="KW-1185">Reference proteome</keyword>
<feature type="region of interest" description="Disordered" evidence="5">
    <location>
        <begin position="196"/>
        <end position="220"/>
    </location>
</feature>
<evidence type="ECO:0000256" key="1">
    <source>
        <dbReference type="ARBA" id="ARBA00004245"/>
    </source>
</evidence>
<evidence type="ECO:0000313" key="7">
    <source>
        <dbReference type="EMBL" id="BES89464.1"/>
    </source>
</evidence>
<dbReference type="Pfam" id="PF06886">
    <property type="entry name" value="TPX2"/>
    <property type="match status" value="1"/>
</dbReference>
<evidence type="ECO:0000256" key="2">
    <source>
        <dbReference type="ARBA" id="ARBA00005885"/>
    </source>
</evidence>
<feature type="domain" description="TPX2 C-terminal" evidence="6">
    <location>
        <begin position="497"/>
        <end position="564"/>
    </location>
</feature>
<evidence type="ECO:0000256" key="5">
    <source>
        <dbReference type="SAM" id="MobiDB-lite"/>
    </source>
</evidence>
<feature type="compositionally biased region" description="Low complexity" evidence="5">
    <location>
        <begin position="311"/>
        <end position="336"/>
    </location>
</feature>
<evidence type="ECO:0000256" key="4">
    <source>
        <dbReference type="ARBA" id="ARBA00023212"/>
    </source>
</evidence>
<feature type="region of interest" description="Disordered" evidence="5">
    <location>
        <begin position="422"/>
        <end position="455"/>
    </location>
</feature>
<keyword evidence="4" id="KW-0206">Cytoskeleton</keyword>
<evidence type="ECO:0000256" key="3">
    <source>
        <dbReference type="ARBA" id="ARBA00022490"/>
    </source>
</evidence>
<feature type="compositionally biased region" description="Low complexity" evidence="5">
    <location>
        <begin position="423"/>
        <end position="439"/>
    </location>
</feature>